<dbReference type="RefSeq" id="WP_207988662.1">
    <property type="nucleotide sequence ID" value="NZ_CP071794.1"/>
</dbReference>
<keyword evidence="1" id="KW-0732">Signal</keyword>
<sequence>MNKRIKIPTFGAALLALSACASSVSPAGEPAWSTMAPPEQREHIVITGFECGDNCYLNYRPKDRPTGERKTALCSTGICADWYTEQEMPAAYIGRGATVTLGIGQQVDGGGNVMSDDFPEIKGIVLDPEAP</sequence>
<evidence type="ECO:0000313" key="2">
    <source>
        <dbReference type="EMBL" id="QTD56738.1"/>
    </source>
</evidence>
<keyword evidence="3" id="KW-1185">Reference proteome</keyword>
<protein>
    <recommendedName>
        <fullName evidence="4">Lipoprotein</fullName>
    </recommendedName>
</protein>
<feature type="signal peptide" evidence="1">
    <location>
        <begin position="1"/>
        <end position="27"/>
    </location>
</feature>
<reference evidence="2 3" key="1">
    <citation type="submission" date="2021-03" db="EMBL/GenBank/DDBJ databases">
        <title>Complete genome of Parasphingorhabdus_sp.JHSY0214.</title>
        <authorList>
            <person name="Yoo J.H."/>
            <person name="Bae J.W."/>
        </authorList>
    </citation>
    <scope>NUCLEOTIDE SEQUENCE [LARGE SCALE GENOMIC DNA]</scope>
    <source>
        <strain evidence="2 3">JHSY0214</strain>
    </source>
</reference>
<name>A0ABX7T572_9SPHN</name>
<organism evidence="2 3">
    <name type="scientific">Parasphingorhabdus cellanae</name>
    <dbReference type="NCBI Taxonomy" id="2806553"/>
    <lineage>
        <taxon>Bacteria</taxon>
        <taxon>Pseudomonadati</taxon>
        <taxon>Pseudomonadota</taxon>
        <taxon>Alphaproteobacteria</taxon>
        <taxon>Sphingomonadales</taxon>
        <taxon>Sphingomonadaceae</taxon>
        <taxon>Parasphingorhabdus</taxon>
    </lineage>
</organism>
<dbReference type="PROSITE" id="PS51257">
    <property type="entry name" value="PROKAR_LIPOPROTEIN"/>
    <property type="match status" value="1"/>
</dbReference>
<dbReference type="EMBL" id="CP071794">
    <property type="protein sequence ID" value="QTD56738.1"/>
    <property type="molecule type" value="Genomic_DNA"/>
</dbReference>
<proteinExistence type="predicted"/>
<evidence type="ECO:0000313" key="3">
    <source>
        <dbReference type="Proteomes" id="UP000663923"/>
    </source>
</evidence>
<dbReference type="Proteomes" id="UP000663923">
    <property type="component" value="Chromosome"/>
</dbReference>
<feature type="chain" id="PRO_5047113213" description="Lipoprotein" evidence="1">
    <location>
        <begin position="28"/>
        <end position="131"/>
    </location>
</feature>
<accession>A0ABX7T572</accession>
<evidence type="ECO:0000256" key="1">
    <source>
        <dbReference type="SAM" id="SignalP"/>
    </source>
</evidence>
<evidence type="ECO:0008006" key="4">
    <source>
        <dbReference type="Google" id="ProtNLM"/>
    </source>
</evidence>
<gene>
    <name evidence="2" type="ORF">J4G78_03935</name>
</gene>